<name>A0A8H6N230_9PEZI</name>
<evidence type="ECO:0000313" key="2">
    <source>
        <dbReference type="EMBL" id="KAF6817502.1"/>
    </source>
</evidence>
<keyword evidence="3" id="KW-1185">Reference proteome</keyword>
<comment type="caution">
    <text evidence="2">The sequence shown here is derived from an EMBL/GenBank/DDBJ whole genome shotgun (WGS) entry which is preliminary data.</text>
</comment>
<proteinExistence type="predicted"/>
<dbReference type="EMBL" id="WIGN01000021">
    <property type="protein sequence ID" value="KAF6817502.1"/>
    <property type="molecule type" value="Genomic_DNA"/>
</dbReference>
<gene>
    <name evidence="2" type="ORF">CSOJ01_02424</name>
</gene>
<reference evidence="2 3" key="1">
    <citation type="journal article" date="2020" name="Phytopathology">
        <title>Genome Sequence Resources of Colletotrichum truncatum, C. plurivorum, C. musicola, and C. sojae: Four Species Pathogenic to Soybean (Glycine max).</title>
        <authorList>
            <person name="Rogerio F."/>
            <person name="Boufleur T.R."/>
            <person name="Ciampi-Guillardi M."/>
            <person name="Sukno S.A."/>
            <person name="Thon M.R."/>
            <person name="Massola Junior N.S."/>
            <person name="Baroncelli R."/>
        </authorList>
    </citation>
    <scope>NUCLEOTIDE SEQUENCE [LARGE SCALE GENOMIC DNA]</scope>
    <source>
        <strain evidence="2 3">LFN0009</strain>
    </source>
</reference>
<evidence type="ECO:0000313" key="3">
    <source>
        <dbReference type="Proteomes" id="UP000652219"/>
    </source>
</evidence>
<evidence type="ECO:0000256" key="1">
    <source>
        <dbReference type="SAM" id="MobiDB-lite"/>
    </source>
</evidence>
<protein>
    <submittedName>
        <fullName evidence="2">Uncharacterized protein</fullName>
    </submittedName>
</protein>
<feature type="region of interest" description="Disordered" evidence="1">
    <location>
        <begin position="48"/>
        <end position="75"/>
    </location>
</feature>
<dbReference type="Proteomes" id="UP000652219">
    <property type="component" value="Unassembled WGS sequence"/>
</dbReference>
<organism evidence="2 3">
    <name type="scientific">Colletotrichum sojae</name>
    <dbReference type="NCBI Taxonomy" id="2175907"/>
    <lineage>
        <taxon>Eukaryota</taxon>
        <taxon>Fungi</taxon>
        <taxon>Dikarya</taxon>
        <taxon>Ascomycota</taxon>
        <taxon>Pezizomycotina</taxon>
        <taxon>Sordariomycetes</taxon>
        <taxon>Hypocreomycetidae</taxon>
        <taxon>Glomerellales</taxon>
        <taxon>Glomerellaceae</taxon>
        <taxon>Colletotrichum</taxon>
        <taxon>Colletotrichum orchidearum species complex</taxon>
    </lineage>
</organism>
<accession>A0A8H6N230</accession>
<sequence length="129" mass="13742">MIHVSREGDAADGGTQSDCDYIPWLETQSLLNHSPFVALFDVAREPRASPATGTRERIAASQCSPIKETPPTDASLFNRAPSRIIANTDSLGCYSRFEQSVPVRGLGLGPSQCFRGAGGGLAALRCNPH</sequence>
<dbReference type="AlphaFoldDB" id="A0A8H6N230"/>